<proteinExistence type="inferred from homology"/>
<dbReference type="Proteomes" id="UP001321186">
    <property type="component" value="Unassembled WGS sequence"/>
</dbReference>
<evidence type="ECO:0000313" key="5">
    <source>
        <dbReference type="Proteomes" id="UP001321186"/>
    </source>
</evidence>
<dbReference type="PANTHER" id="PTHR12215">
    <property type="entry name" value="PHOSPHOPANTETHEINE TRANSFERASE"/>
    <property type="match status" value="1"/>
</dbReference>
<evidence type="ECO:0000259" key="3">
    <source>
        <dbReference type="Pfam" id="PF01648"/>
    </source>
</evidence>
<reference evidence="4 5" key="1">
    <citation type="submission" date="2020-03" db="EMBL/GenBank/DDBJ databases">
        <authorList>
            <person name="Pitt A."/>
            <person name="Hahn M.W."/>
        </authorList>
    </citation>
    <scope>NUCLEOTIDE SEQUENCE [LARGE SCALE GENOMIC DNA]</scope>
    <source>
        <strain evidence="4 5">5A-MARBSE</strain>
    </source>
</reference>
<name>A0ABT4JDR2_9BACT</name>
<evidence type="ECO:0000313" key="4">
    <source>
        <dbReference type="EMBL" id="MCZ2474406.1"/>
    </source>
</evidence>
<dbReference type="RefSeq" id="WP_269009462.1">
    <property type="nucleotide sequence ID" value="NZ_JAANOH010000001.1"/>
</dbReference>
<dbReference type="GO" id="GO:0016740">
    <property type="term" value="F:transferase activity"/>
    <property type="evidence" value="ECO:0007669"/>
    <property type="project" value="UniProtKB-KW"/>
</dbReference>
<dbReference type="Pfam" id="PF01648">
    <property type="entry name" value="ACPS"/>
    <property type="match status" value="1"/>
</dbReference>
<protein>
    <submittedName>
        <fullName evidence="4">4'-phosphopantetheinyl transferase superfamily protein</fullName>
    </submittedName>
</protein>
<dbReference type="InterPro" id="IPR008278">
    <property type="entry name" value="4-PPantetheinyl_Trfase_dom"/>
</dbReference>
<organism evidence="4 5">
    <name type="scientific">Aquirufa ecclesiirivi</name>
    <dbReference type="NCBI Taxonomy" id="2715124"/>
    <lineage>
        <taxon>Bacteria</taxon>
        <taxon>Pseudomonadati</taxon>
        <taxon>Bacteroidota</taxon>
        <taxon>Cytophagia</taxon>
        <taxon>Cytophagales</taxon>
        <taxon>Flectobacillaceae</taxon>
        <taxon>Aquirufa</taxon>
    </lineage>
</organism>
<dbReference type="EMBL" id="JAANOH010000001">
    <property type="protein sequence ID" value="MCZ2474406.1"/>
    <property type="molecule type" value="Genomic_DNA"/>
</dbReference>
<dbReference type="PANTHER" id="PTHR12215:SF10">
    <property type="entry name" value="L-AMINOADIPATE-SEMIALDEHYDE DEHYDROGENASE-PHOSPHOPANTETHEINYL TRANSFERASE"/>
    <property type="match status" value="1"/>
</dbReference>
<feature type="domain" description="4'-phosphopantetheinyl transferase" evidence="3">
    <location>
        <begin position="110"/>
        <end position="173"/>
    </location>
</feature>
<sequence length="209" mass="24472">MPQIFPLRELCFPDSSWMIWEITENEAYFNQIPDSWKITLPSNHALELKRLESLAARFCLWQLVKNQIGYELVLVKSSNNRPFFQDSDWKLSISHSYPYVAAAISKQKNIGIDLEKKTRNIQKVAPRFLSTTELEWSEMDSKKLLAAWTVKEAIYKAQHQAGLDFRKEISFDCQFPLQKGHVQVDQESTDFDIWHEEFPQFGISLAIRN</sequence>
<dbReference type="InterPro" id="IPR037143">
    <property type="entry name" value="4-PPantetheinyl_Trfase_dom_sf"/>
</dbReference>
<evidence type="ECO:0000256" key="1">
    <source>
        <dbReference type="ARBA" id="ARBA00010990"/>
    </source>
</evidence>
<keyword evidence="5" id="KW-1185">Reference proteome</keyword>
<comment type="caution">
    <text evidence="4">The sequence shown here is derived from an EMBL/GenBank/DDBJ whole genome shotgun (WGS) entry which is preliminary data.</text>
</comment>
<dbReference type="SUPFAM" id="SSF56214">
    <property type="entry name" value="4'-phosphopantetheinyl transferase"/>
    <property type="match status" value="2"/>
</dbReference>
<accession>A0ABT4JDR2</accession>
<gene>
    <name evidence="4" type="ORF">G9H61_03055</name>
</gene>
<evidence type="ECO:0000256" key="2">
    <source>
        <dbReference type="ARBA" id="ARBA00022679"/>
    </source>
</evidence>
<comment type="similarity">
    <text evidence="1">Belongs to the P-Pant transferase superfamily. Gsp/Sfp/HetI/AcpT family.</text>
</comment>
<keyword evidence="2 4" id="KW-0808">Transferase</keyword>
<dbReference type="Gene3D" id="3.90.470.20">
    <property type="entry name" value="4'-phosphopantetheinyl transferase domain"/>
    <property type="match status" value="1"/>
</dbReference>
<dbReference type="InterPro" id="IPR050559">
    <property type="entry name" value="P-Pant_transferase_sf"/>
</dbReference>